<keyword evidence="2" id="KW-1185">Reference proteome</keyword>
<evidence type="ECO:0000313" key="2">
    <source>
        <dbReference type="Proteomes" id="UP000601435"/>
    </source>
</evidence>
<name>A0A812TK84_9DINO</name>
<dbReference type="Proteomes" id="UP000601435">
    <property type="component" value="Unassembled WGS sequence"/>
</dbReference>
<proteinExistence type="predicted"/>
<comment type="caution">
    <text evidence="1">The sequence shown here is derived from an EMBL/GenBank/DDBJ whole genome shotgun (WGS) entry which is preliminary data.</text>
</comment>
<accession>A0A812TK84</accession>
<organism evidence="1 2">
    <name type="scientific">Symbiodinium necroappetens</name>
    <dbReference type="NCBI Taxonomy" id="1628268"/>
    <lineage>
        <taxon>Eukaryota</taxon>
        <taxon>Sar</taxon>
        <taxon>Alveolata</taxon>
        <taxon>Dinophyceae</taxon>
        <taxon>Suessiales</taxon>
        <taxon>Symbiodiniaceae</taxon>
        <taxon>Symbiodinium</taxon>
    </lineage>
</organism>
<gene>
    <name evidence="1" type="primary">Ttn</name>
    <name evidence="1" type="ORF">SNEC2469_LOCUS15229</name>
</gene>
<evidence type="ECO:0000313" key="1">
    <source>
        <dbReference type="EMBL" id="CAE7530563.1"/>
    </source>
</evidence>
<protein>
    <submittedName>
        <fullName evidence="1">Ttn protein</fullName>
    </submittedName>
</protein>
<dbReference type="AlphaFoldDB" id="A0A812TK84"/>
<sequence length="266" mass="29521">MLLFSTRSGKANYGNCAGGYKLDPKRCLNGKPVYINEEQGRFLGKTAGGHWVIGTLSELDSFLTQDAKSFGGFHSAASGDPEDGTWENYEVSRLEGFEFLTKQGQPDYGECAGTYHETDASLNGRPVYLNREKKRLLGASKSGWVIAGMEYLEDFLRTQPGSFGGFHGSQAPEPDRGWTNYDVQRLLPKKREAWEEPWERLPSCSVTFKAVANSGVCRSEADFAANRRRCLDSDCGGFAWRKPHFNQFGEEDDPPVCPSLMALSNS</sequence>
<dbReference type="EMBL" id="CAJNJA010024694">
    <property type="protein sequence ID" value="CAE7530563.1"/>
    <property type="molecule type" value="Genomic_DNA"/>
</dbReference>
<reference evidence="1" key="1">
    <citation type="submission" date="2021-02" db="EMBL/GenBank/DDBJ databases">
        <authorList>
            <person name="Dougan E. K."/>
            <person name="Rhodes N."/>
            <person name="Thang M."/>
            <person name="Chan C."/>
        </authorList>
    </citation>
    <scope>NUCLEOTIDE SEQUENCE</scope>
</reference>